<name>A0ABP7CU60_9MICC</name>
<dbReference type="EMBL" id="BAABCJ010000001">
    <property type="protein sequence ID" value="GAA3694641.1"/>
    <property type="molecule type" value="Genomic_DNA"/>
</dbReference>
<dbReference type="Proteomes" id="UP001501536">
    <property type="component" value="Unassembled WGS sequence"/>
</dbReference>
<protein>
    <submittedName>
        <fullName evidence="1">Uncharacterized protein</fullName>
    </submittedName>
</protein>
<proteinExistence type="predicted"/>
<gene>
    <name evidence="1" type="ORF">GCM10022377_04120</name>
</gene>
<comment type="caution">
    <text evidence="1">The sequence shown here is derived from an EMBL/GenBank/DDBJ whole genome shotgun (WGS) entry which is preliminary data.</text>
</comment>
<evidence type="ECO:0000313" key="2">
    <source>
        <dbReference type="Proteomes" id="UP001501536"/>
    </source>
</evidence>
<reference evidence="2" key="1">
    <citation type="journal article" date="2019" name="Int. J. Syst. Evol. Microbiol.">
        <title>The Global Catalogue of Microorganisms (GCM) 10K type strain sequencing project: providing services to taxonomists for standard genome sequencing and annotation.</title>
        <authorList>
            <consortium name="The Broad Institute Genomics Platform"/>
            <consortium name="The Broad Institute Genome Sequencing Center for Infectious Disease"/>
            <person name="Wu L."/>
            <person name="Ma J."/>
        </authorList>
    </citation>
    <scope>NUCLEOTIDE SEQUENCE [LARGE SCALE GENOMIC DNA]</scope>
    <source>
        <strain evidence="2">JCM 16961</strain>
    </source>
</reference>
<organism evidence="1 2">
    <name type="scientific">Zhihengliuella alba</name>
    <dbReference type="NCBI Taxonomy" id="547018"/>
    <lineage>
        <taxon>Bacteria</taxon>
        <taxon>Bacillati</taxon>
        <taxon>Actinomycetota</taxon>
        <taxon>Actinomycetes</taxon>
        <taxon>Micrococcales</taxon>
        <taxon>Micrococcaceae</taxon>
        <taxon>Zhihengliuella</taxon>
    </lineage>
</organism>
<evidence type="ECO:0000313" key="1">
    <source>
        <dbReference type="EMBL" id="GAA3694641.1"/>
    </source>
</evidence>
<keyword evidence="2" id="KW-1185">Reference proteome</keyword>
<sequence length="89" mass="9958">MPQSALRRMRIRPSAWNRFRIETRRHHEGTVPFPARDLDGGHCAGRPRRVVRCPHAPGAGPRVDWSAGTPEACCGLAAARYMQEAFPLL</sequence>
<accession>A0ABP7CU60</accession>